<protein>
    <submittedName>
        <fullName evidence="3">Mlr7847 protein</fullName>
    </submittedName>
</protein>
<feature type="region of interest" description="Disordered" evidence="1">
    <location>
        <begin position="299"/>
        <end position="326"/>
    </location>
</feature>
<dbReference type="InterPro" id="IPR028087">
    <property type="entry name" value="Tad_N"/>
</dbReference>
<dbReference type="EMBL" id="HG966617">
    <property type="protein sequence ID" value="CDO59916.1"/>
    <property type="molecule type" value="Genomic_DNA"/>
</dbReference>
<feature type="compositionally biased region" description="Basic and acidic residues" evidence="1">
    <location>
        <begin position="305"/>
        <end position="316"/>
    </location>
</feature>
<dbReference type="Pfam" id="PF13400">
    <property type="entry name" value="Tad"/>
    <property type="match status" value="1"/>
</dbReference>
<accession>X5MN98</accession>
<reference evidence="3 4" key="1">
    <citation type="journal article" date="2014" name="Front. Genet.">
        <title>Genome and metabolic network of "Candidatus Phaeomarinobacter ectocarpi" Ec32, a new candidate genus of Alphaproteobacteria frequently associated with brown algae.</title>
        <authorList>
            <person name="Dittami S.M."/>
            <person name="Barbeyron T."/>
            <person name="Boyen C."/>
            <person name="Cambefort J."/>
            <person name="Collet G."/>
            <person name="Delage L."/>
            <person name="Gobet A."/>
            <person name="Groisillier A."/>
            <person name="Leblanc C."/>
            <person name="Michel G."/>
            <person name="Scornet D."/>
            <person name="Siegel A."/>
            <person name="Tapia J.E."/>
            <person name="Tonon T."/>
        </authorList>
    </citation>
    <scope>NUCLEOTIDE SEQUENCE [LARGE SCALE GENOMIC DNA]</scope>
    <source>
        <strain evidence="3 4">Ec32</strain>
    </source>
</reference>
<dbReference type="InterPro" id="IPR002035">
    <property type="entry name" value="VWF_A"/>
</dbReference>
<dbReference type="PATRIC" id="fig|1458461.3.peg.1704"/>
<proteinExistence type="predicted"/>
<keyword evidence="4" id="KW-1185">Reference proteome</keyword>
<organism evidence="3 4">
    <name type="scientific">Candidatus Phaeomarinibacter ectocarpi</name>
    <dbReference type="NCBI Taxonomy" id="1458461"/>
    <lineage>
        <taxon>Bacteria</taxon>
        <taxon>Pseudomonadati</taxon>
        <taxon>Pseudomonadota</taxon>
        <taxon>Alphaproteobacteria</taxon>
        <taxon>Hyphomicrobiales</taxon>
        <taxon>Parvibaculaceae</taxon>
        <taxon>Candidatus Phaeomarinibacter</taxon>
    </lineage>
</organism>
<feature type="domain" description="VWFA" evidence="2">
    <location>
        <begin position="358"/>
        <end position="517"/>
    </location>
</feature>
<evidence type="ECO:0000313" key="3">
    <source>
        <dbReference type="EMBL" id="CDO59916.1"/>
    </source>
</evidence>
<dbReference type="RefSeq" id="WP_171815874.1">
    <property type="nucleotide sequence ID" value="NZ_HG966617.1"/>
</dbReference>
<dbReference type="Proteomes" id="UP000032160">
    <property type="component" value="Chromosome I"/>
</dbReference>
<dbReference type="PROSITE" id="PS50234">
    <property type="entry name" value="VWFA"/>
    <property type="match status" value="1"/>
</dbReference>
<dbReference type="HOGENOM" id="CLU_026005_0_0_5"/>
<dbReference type="SUPFAM" id="SSF53300">
    <property type="entry name" value="vWA-like"/>
    <property type="match status" value="1"/>
</dbReference>
<evidence type="ECO:0000259" key="2">
    <source>
        <dbReference type="PROSITE" id="PS50234"/>
    </source>
</evidence>
<dbReference type="Gene3D" id="3.40.50.410">
    <property type="entry name" value="von Willebrand factor, type A domain"/>
    <property type="match status" value="1"/>
</dbReference>
<dbReference type="InterPro" id="IPR036465">
    <property type="entry name" value="vWFA_dom_sf"/>
</dbReference>
<name>X5MN98_9HYPH</name>
<sequence>MRHTILHFARACRVSLSTGMRGIAASLSVRKFVTDFAADQRGNLAMIFALSLLPLTAAAGAAVDLNRAFIVQQRLERALDAAGLAVGASPAATTEQMLAVAQSFFDANYNDKEVGVPGKLLLTPGDSSVTLAATAELPTTIMSVVGFDKLTVGSEITVVRETKALEIAMVLDNTGSMAWNGKIGALRTASEDLVSILFGDQDTPELLRMSLVPFVTSVNIKAEGFDMNWMDVDGNSQYHGENFDPNRGPTNHFELFNGIKNATWKGCVEMRPEPYDTLDTAPTKTNANTLFVPYFWPDEPDTEDDSHNDYADDRISGKKKKRQKNGAKYMGYNVSVDEIPSSTKGPNKSCARPLVPLTNSKATLVNEVRAMEPWYNSGTNIAEGLAWGWRVLSPGAPFTEGRSFTDPDVQKALILLTDGNNEIVSQSTFNKSDYTSFGYIGKQRLGTNDIGTARGKVDKKVEEMCTRIKDQGVRIYTITFQLNSPSLEDVFRECATEPELYFDSPSNEQLREAFQAIAYDLSNLRLAK</sequence>
<dbReference type="STRING" id="1458461.BN1012_Phect1702"/>
<gene>
    <name evidence="3" type="ORF">BN1012_Phect1702</name>
</gene>
<evidence type="ECO:0000313" key="4">
    <source>
        <dbReference type="Proteomes" id="UP000032160"/>
    </source>
</evidence>
<dbReference type="AlphaFoldDB" id="X5MN98"/>
<dbReference type="KEGG" id="pect:BN1012_Phect1702"/>
<evidence type="ECO:0000256" key="1">
    <source>
        <dbReference type="SAM" id="MobiDB-lite"/>
    </source>
</evidence>